<protein>
    <submittedName>
        <fullName evidence="5">TetR family transcriptional regulator</fullName>
    </submittedName>
</protein>
<keyword evidence="6" id="KW-1185">Reference proteome</keyword>
<dbReference type="PANTHER" id="PTHR30055:SF226">
    <property type="entry name" value="HTH-TYPE TRANSCRIPTIONAL REGULATOR PKSA"/>
    <property type="match status" value="1"/>
</dbReference>
<dbReference type="OrthoDB" id="4709704at2"/>
<dbReference type="PRINTS" id="PR00455">
    <property type="entry name" value="HTHTETR"/>
</dbReference>
<sequence>MPKIIGGSLHEHREQTRQRLFEALARLMAERGFDAITLAEIAGEAGVGRTAVYNHFADKEALLLGFITHETEEYARSLQRLLDDTADPVEQLRTYVRAQASLVRQYHVAPGPELRSVLSRATQQRVREHAGIVEQVLRDILSAGIASGAFPEQDLDVTVPLVNACLSGRGLPEDGAERERAVAQTESFVLRAVGVDASVVGRASDEPDETAPTDPAGPAGPGRGAAFGCPVHAGGAPVVGEAAAAAVAVGA</sequence>
<feature type="region of interest" description="Disordered" evidence="3">
    <location>
        <begin position="200"/>
        <end position="223"/>
    </location>
</feature>
<comment type="caution">
    <text evidence="5">The sequence shown here is derived from an EMBL/GenBank/DDBJ whole genome shotgun (WGS) entry which is preliminary data.</text>
</comment>
<dbReference type="InterPro" id="IPR023772">
    <property type="entry name" value="DNA-bd_HTH_TetR-type_CS"/>
</dbReference>
<reference evidence="5 6" key="1">
    <citation type="submission" date="2019-07" db="EMBL/GenBank/DDBJ databases">
        <title>Whole genome shotgun sequence of Cellulomonas composti NBRC 100758.</title>
        <authorList>
            <person name="Hosoyama A."/>
            <person name="Uohara A."/>
            <person name="Ohji S."/>
            <person name="Ichikawa N."/>
        </authorList>
    </citation>
    <scope>NUCLEOTIDE SEQUENCE [LARGE SCALE GENOMIC DNA]</scope>
    <source>
        <strain evidence="5 6">NBRC 100758</strain>
    </source>
</reference>
<proteinExistence type="predicted"/>
<evidence type="ECO:0000256" key="3">
    <source>
        <dbReference type="SAM" id="MobiDB-lite"/>
    </source>
</evidence>
<dbReference type="InterPro" id="IPR036271">
    <property type="entry name" value="Tet_transcr_reg_TetR-rel_C_sf"/>
</dbReference>
<dbReference type="PANTHER" id="PTHR30055">
    <property type="entry name" value="HTH-TYPE TRANSCRIPTIONAL REGULATOR RUTR"/>
    <property type="match status" value="1"/>
</dbReference>
<dbReference type="SUPFAM" id="SSF48498">
    <property type="entry name" value="Tetracyclin repressor-like, C-terminal domain"/>
    <property type="match status" value="1"/>
</dbReference>
<evidence type="ECO:0000313" key="6">
    <source>
        <dbReference type="Proteomes" id="UP000321720"/>
    </source>
</evidence>
<dbReference type="GO" id="GO:0000976">
    <property type="term" value="F:transcription cis-regulatory region binding"/>
    <property type="evidence" value="ECO:0007669"/>
    <property type="project" value="TreeGrafter"/>
</dbReference>
<dbReference type="Proteomes" id="UP000321720">
    <property type="component" value="Unassembled WGS sequence"/>
</dbReference>
<dbReference type="PROSITE" id="PS50977">
    <property type="entry name" value="HTH_TETR_2"/>
    <property type="match status" value="1"/>
</dbReference>
<dbReference type="GO" id="GO:0003700">
    <property type="term" value="F:DNA-binding transcription factor activity"/>
    <property type="evidence" value="ECO:0007669"/>
    <property type="project" value="TreeGrafter"/>
</dbReference>
<dbReference type="PROSITE" id="PS01081">
    <property type="entry name" value="HTH_TETR_1"/>
    <property type="match status" value="1"/>
</dbReference>
<evidence type="ECO:0000259" key="4">
    <source>
        <dbReference type="PROSITE" id="PS50977"/>
    </source>
</evidence>
<dbReference type="InterPro" id="IPR009057">
    <property type="entry name" value="Homeodomain-like_sf"/>
</dbReference>
<name>A0A511JEK9_9CELL</name>
<dbReference type="InterPro" id="IPR001647">
    <property type="entry name" value="HTH_TetR"/>
</dbReference>
<organism evidence="5 6">
    <name type="scientific">Cellulomonas composti</name>
    <dbReference type="NCBI Taxonomy" id="266130"/>
    <lineage>
        <taxon>Bacteria</taxon>
        <taxon>Bacillati</taxon>
        <taxon>Actinomycetota</taxon>
        <taxon>Actinomycetes</taxon>
        <taxon>Micrococcales</taxon>
        <taxon>Cellulomonadaceae</taxon>
        <taxon>Cellulomonas</taxon>
    </lineage>
</organism>
<dbReference type="Pfam" id="PF00440">
    <property type="entry name" value="TetR_N"/>
    <property type="match status" value="1"/>
</dbReference>
<dbReference type="Gene3D" id="1.10.357.10">
    <property type="entry name" value="Tetracycline Repressor, domain 2"/>
    <property type="match status" value="1"/>
</dbReference>
<feature type="DNA-binding region" description="H-T-H motif" evidence="2">
    <location>
        <begin position="37"/>
        <end position="56"/>
    </location>
</feature>
<dbReference type="AlphaFoldDB" id="A0A511JEK9"/>
<evidence type="ECO:0000313" key="5">
    <source>
        <dbReference type="EMBL" id="GEL96424.1"/>
    </source>
</evidence>
<gene>
    <name evidence="5" type="ORF">CCO02nite_30820</name>
</gene>
<keyword evidence="1 2" id="KW-0238">DNA-binding</keyword>
<dbReference type="InterPro" id="IPR050109">
    <property type="entry name" value="HTH-type_TetR-like_transc_reg"/>
</dbReference>
<feature type="domain" description="HTH tetR-type" evidence="4">
    <location>
        <begin position="14"/>
        <end position="74"/>
    </location>
</feature>
<dbReference type="SUPFAM" id="SSF46689">
    <property type="entry name" value="Homeodomain-like"/>
    <property type="match status" value="1"/>
</dbReference>
<evidence type="ECO:0000256" key="1">
    <source>
        <dbReference type="ARBA" id="ARBA00023125"/>
    </source>
</evidence>
<evidence type="ECO:0000256" key="2">
    <source>
        <dbReference type="PROSITE-ProRule" id="PRU00335"/>
    </source>
</evidence>
<dbReference type="EMBL" id="BJWG01000021">
    <property type="protein sequence ID" value="GEL96424.1"/>
    <property type="molecule type" value="Genomic_DNA"/>
</dbReference>
<accession>A0A511JEK9</accession>